<accession>A0A0V8JJQ1</accession>
<dbReference type="RefSeq" id="WP_025910796.1">
    <property type="nucleotide sequence ID" value="NZ_KQ758664.1"/>
</dbReference>
<gene>
    <name evidence="1" type="ORF">AS180_14175</name>
</gene>
<evidence type="ECO:0000313" key="1">
    <source>
        <dbReference type="EMBL" id="KSU87267.1"/>
    </source>
</evidence>
<dbReference type="AlphaFoldDB" id="A0A0V8JJQ1"/>
<evidence type="ECO:0000313" key="2">
    <source>
        <dbReference type="Proteomes" id="UP000053681"/>
    </source>
</evidence>
<reference evidence="1 2" key="1">
    <citation type="submission" date="2015-11" db="EMBL/GenBank/DDBJ databases">
        <title>Bacillus caseinolyticus sp nov.</title>
        <authorList>
            <person name="Dastager S.G."/>
            <person name="Mawlankar R."/>
        </authorList>
    </citation>
    <scope>NUCLEOTIDE SEQUENCE [LARGE SCALE GENOMIC DNA]</scope>
    <source>
        <strain evidence="1 2">SGD-V-76</strain>
    </source>
</reference>
<keyword evidence="2" id="KW-1185">Reference proteome</keyword>
<name>A0A0V8JJQ1_9BACI</name>
<dbReference type="GeneID" id="93683112"/>
<protein>
    <submittedName>
        <fullName evidence="1">Uncharacterized protein</fullName>
    </submittedName>
</protein>
<organism evidence="1 2">
    <name type="scientific">Priestia veravalensis</name>
    <dbReference type="NCBI Taxonomy" id="1414648"/>
    <lineage>
        <taxon>Bacteria</taxon>
        <taxon>Bacillati</taxon>
        <taxon>Bacillota</taxon>
        <taxon>Bacilli</taxon>
        <taxon>Bacillales</taxon>
        <taxon>Bacillaceae</taxon>
        <taxon>Priestia</taxon>
    </lineage>
</organism>
<dbReference type="Proteomes" id="UP000053681">
    <property type="component" value="Unassembled WGS sequence"/>
</dbReference>
<comment type="caution">
    <text evidence="1">The sequence shown here is derived from an EMBL/GenBank/DDBJ whole genome shotgun (WGS) entry which is preliminary data.</text>
</comment>
<dbReference type="EMBL" id="LNQP01000049">
    <property type="protein sequence ID" value="KSU87267.1"/>
    <property type="molecule type" value="Genomic_DNA"/>
</dbReference>
<proteinExistence type="predicted"/>
<sequence length="215" mass="24900">MSLYVSSSNIVVIPQKAVSHWKTYGVGTIKGAKVTGKRCEQLMLRFKEKIMTPFQMVSYHESFVVMFDDEQSKEHFELIANILQADGDKFNYYLLFDDHESEVLKGMKQFLTVGEFNVPVVRLNQTGEFDFHSNGNSVEIVIDDDVDEEGISSFIQTFRLNEGHYFIGDPGFLKNQEMFQEQYFTGGDYHLIYQYNNQWLKKVIIQPSESVQNSI</sequence>